<protein>
    <submittedName>
        <fullName evidence="3">Uncharacterized protein</fullName>
    </submittedName>
</protein>
<evidence type="ECO:0000256" key="2">
    <source>
        <dbReference type="ARBA" id="ARBA00023043"/>
    </source>
</evidence>
<dbReference type="Proteomes" id="UP000683360">
    <property type="component" value="Unassembled WGS sequence"/>
</dbReference>
<organism evidence="3 4">
    <name type="scientific">Mytilus edulis</name>
    <name type="common">Blue mussel</name>
    <dbReference type="NCBI Taxonomy" id="6550"/>
    <lineage>
        <taxon>Eukaryota</taxon>
        <taxon>Metazoa</taxon>
        <taxon>Spiralia</taxon>
        <taxon>Lophotrochozoa</taxon>
        <taxon>Mollusca</taxon>
        <taxon>Bivalvia</taxon>
        <taxon>Autobranchia</taxon>
        <taxon>Pteriomorphia</taxon>
        <taxon>Mytilida</taxon>
        <taxon>Mytiloidea</taxon>
        <taxon>Mytilidae</taxon>
        <taxon>Mytilinae</taxon>
        <taxon>Mytilus</taxon>
    </lineage>
</organism>
<dbReference type="Gene3D" id="1.25.40.20">
    <property type="entry name" value="Ankyrin repeat-containing domain"/>
    <property type="match status" value="1"/>
</dbReference>
<dbReference type="AlphaFoldDB" id="A0A8S3RNC0"/>
<proteinExistence type="predicted"/>
<dbReference type="InterPro" id="IPR036770">
    <property type="entry name" value="Ankyrin_rpt-contain_sf"/>
</dbReference>
<keyword evidence="1" id="KW-0677">Repeat</keyword>
<dbReference type="InterPro" id="IPR050745">
    <property type="entry name" value="Multifunctional_regulatory"/>
</dbReference>
<keyword evidence="4" id="KW-1185">Reference proteome</keyword>
<accession>A0A8S3RNC0</accession>
<name>A0A8S3RNC0_MYTED</name>
<evidence type="ECO:0000256" key="1">
    <source>
        <dbReference type="ARBA" id="ARBA00022737"/>
    </source>
</evidence>
<dbReference type="EMBL" id="CAJPWZ010001249">
    <property type="protein sequence ID" value="CAG2210991.1"/>
    <property type="molecule type" value="Genomic_DNA"/>
</dbReference>
<comment type="caution">
    <text evidence="3">The sequence shown here is derived from an EMBL/GenBank/DDBJ whole genome shotgun (WGS) entry which is preliminary data.</text>
</comment>
<evidence type="ECO:0000313" key="4">
    <source>
        <dbReference type="Proteomes" id="UP000683360"/>
    </source>
</evidence>
<evidence type="ECO:0000313" key="3">
    <source>
        <dbReference type="EMBL" id="CAG2210991.1"/>
    </source>
</evidence>
<dbReference type="PANTHER" id="PTHR24189">
    <property type="entry name" value="MYOTROPHIN"/>
    <property type="match status" value="1"/>
</dbReference>
<reference evidence="3" key="1">
    <citation type="submission" date="2021-03" db="EMBL/GenBank/DDBJ databases">
        <authorList>
            <person name="Bekaert M."/>
        </authorList>
    </citation>
    <scope>NUCLEOTIDE SEQUENCE</scope>
</reference>
<sequence>MQSDENNFIFGRKKEYQQAVSTDDVICHLNDETVMMYNFFPLLCVMFKENNMDNADFFQNPIQFIEHEVGNFRTVMNGHHDITDLLLNHGSEIEQTDSDGYTLDFKVVFTDIRKPLKFVKTTCKSCNGMHNEVALVLLENGADVNEDNEEGQTSLYSAAKMEIKI</sequence>
<dbReference type="PANTHER" id="PTHR24189:SF50">
    <property type="entry name" value="ANKYRIN REPEAT AND SOCS BOX PROTEIN 2"/>
    <property type="match status" value="1"/>
</dbReference>
<gene>
    <name evidence="3" type="ORF">MEDL_25060</name>
</gene>
<dbReference type="SUPFAM" id="SSF48403">
    <property type="entry name" value="Ankyrin repeat"/>
    <property type="match status" value="1"/>
</dbReference>
<keyword evidence="2" id="KW-0040">ANK repeat</keyword>